<evidence type="ECO:0000313" key="2">
    <source>
        <dbReference type="Proteomes" id="UP000761534"/>
    </source>
</evidence>
<accession>A0A642UM68</accession>
<dbReference type="EMBL" id="SWFS01000481">
    <property type="protein sequence ID" value="KAA8901767.1"/>
    <property type="molecule type" value="Genomic_DNA"/>
</dbReference>
<protein>
    <submittedName>
        <fullName evidence="1">Uncharacterized protein</fullName>
    </submittedName>
</protein>
<gene>
    <name evidence="1" type="ORF">TRICI_006013</name>
</gene>
<reference evidence="1" key="1">
    <citation type="journal article" date="2019" name="G3 (Bethesda)">
        <title>Genome Assemblies of Two Rare Opportunistic Yeast Pathogens: Diutina rugosa (syn. Candida rugosa) and Trichomonascus ciferrii (syn. Candida ciferrii).</title>
        <authorList>
            <person name="Mixao V."/>
            <person name="Saus E."/>
            <person name="Hansen A.P."/>
            <person name="Lass-Florl C."/>
            <person name="Gabaldon T."/>
        </authorList>
    </citation>
    <scope>NUCLEOTIDE SEQUENCE</scope>
    <source>
        <strain evidence="1">CBS 4856</strain>
    </source>
</reference>
<dbReference type="AlphaFoldDB" id="A0A642UM68"/>
<name>A0A642UM68_9ASCO</name>
<organism evidence="1 2">
    <name type="scientific">Trichomonascus ciferrii</name>
    <dbReference type="NCBI Taxonomy" id="44093"/>
    <lineage>
        <taxon>Eukaryota</taxon>
        <taxon>Fungi</taxon>
        <taxon>Dikarya</taxon>
        <taxon>Ascomycota</taxon>
        <taxon>Saccharomycotina</taxon>
        <taxon>Dipodascomycetes</taxon>
        <taxon>Dipodascales</taxon>
        <taxon>Trichomonascaceae</taxon>
        <taxon>Trichomonascus</taxon>
        <taxon>Trichomonascus ciferrii complex</taxon>
    </lineage>
</organism>
<dbReference type="VEuPathDB" id="FungiDB:TRICI_006013"/>
<keyword evidence="2" id="KW-1185">Reference proteome</keyword>
<dbReference type="OrthoDB" id="3549410at2759"/>
<evidence type="ECO:0000313" key="1">
    <source>
        <dbReference type="EMBL" id="KAA8901767.1"/>
    </source>
</evidence>
<sequence length="82" mass="9374">MDQAAASRWKYESSIKTVKLLGTTLDQRLSFKEHLKQTEAKALRAIGQIWRLGVCYRGRSMQAVLQLYQPLNTEPRLEVPGV</sequence>
<comment type="caution">
    <text evidence="1">The sequence shown here is derived from an EMBL/GenBank/DDBJ whole genome shotgun (WGS) entry which is preliminary data.</text>
</comment>
<proteinExistence type="predicted"/>
<dbReference type="Proteomes" id="UP000761534">
    <property type="component" value="Unassembled WGS sequence"/>
</dbReference>